<dbReference type="RefSeq" id="WP_109606433.1">
    <property type="nucleotide sequence ID" value="NZ_JAMHJO010000020.1"/>
</dbReference>
<dbReference type="InterPro" id="IPR007182">
    <property type="entry name" value="MnhB"/>
</dbReference>
<evidence type="ECO:0000256" key="3">
    <source>
        <dbReference type="ARBA" id="ARBA00022475"/>
    </source>
</evidence>
<evidence type="ECO:0000259" key="8">
    <source>
        <dbReference type="Pfam" id="PF04039"/>
    </source>
</evidence>
<keyword evidence="6 7" id="KW-0472">Membrane</keyword>
<comment type="caution">
    <text evidence="9">The sequence shown here is derived from an EMBL/GenBank/DDBJ whole genome shotgun (WGS) entry which is preliminary data.</text>
</comment>
<evidence type="ECO:0000313" key="9">
    <source>
        <dbReference type="EMBL" id="PWJ87149.1"/>
    </source>
</evidence>
<evidence type="ECO:0000256" key="7">
    <source>
        <dbReference type="SAM" id="Phobius"/>
    </source>
</evidence>
<evidence type="ECO:0000256" key="4">
    <source>
        <dbReference type="ARBA" id="ARBA00022692"/>
    </source>
</evidence>
<comment type="similarity">
    <text evidence="2">Belongs to the CPA3 antiporters (TC 2.A.63) subunit B family.</text>
</comment>
<evidence type="ECO:0000256" key="5">
    <source>
        <dbReference type="ARBA" id="ARBA00022989"/>
    </source>
</evidence>
<evidence type="ECO:0000256" key="1">
    <source>
        <dbReference type="ARBA" id="ARBA00004651"/>
    </source>
</evidence>
<reference evidence="9 10" key="1">
    <citation type="submission" date="2018-05" db="EMBL/GenBank/DDBJ databases">
        <title>Genomic Encyclopedia of Type Strains, Phase IV (KMG-IV): sequencing the most valuable type-strain genomes for metagenomic binning, comparative biology and taxonomic classification.</title>
        <authorList>
            <person name="Goeker M."/>
        </authorList>
    </citation>
    <scope>NUCLEOTIDE SEQUENCE [LARGE SCALE GENOMIC DNA]</scope>
    <source>
        <strain evidence="9 10">DSM 24906</strain>
    </source>
</reference>
<proteinExistence type="inferred from homology"/>
<dbReference type="Pfam" id="PF04039">
    <property type="entry name" value="MnhB"/>
    <property type="match status" value="1"/>
</dbReference>
<evidence type="ECO:0000256" key="2">
    <source>
        <dbReference type="ARBA" id="ARBA00009425"/>
    </source>
</evidence>
<keyword evidence="10" id="KW-1185">Reference proteome</keyword>
<dbReference type="PANTHER" id="PTHR33932:SF4">
    <property type="entry name" value="NA(+)_H(+) ANTIPORTER SUBUNIT B"/>
    <property type="match status" value="1"/>
</dbReference>
<sequence>MIKKMITVLSIIILISILSIEILNINEIYNPVFKPQDIINENGSINMVSAIVLDYRLIDTFFEVLVFTLSVIGISFYMEKLPEQNNISVEENSIVVKIITPILFQIIVLVTLYISVTGHLGPGGGFTAGVILGTGLIGVSFVKPIDEIEKIFIKSKIEKVKILVPLIIALYGLLGYFWNGAFFSNIPLKGNPGELFSGGGAMLLNILIAFEVFAGTWTILYKFIKHRGTI</sequence>
<dbReference type="PANTHER" id="PTHR33932">
    <property type="entry name" value="NA(+)/H(+) ANTIPORTER SUBUNIT B"/>
    <property type="match status" value="1"/>
</dbReference>
<dbReference type="Proteomes" id="UP000245921">
    <property type="component" value="Unassembled WGS sequence"/>
</dbReference>
<dbReference type="AlphaFoldDB" id="A0AA45C4T1"/>
<comment type="subcellular location">
    <subcellularLocation>
        <location evidence="1">Cell membrane</location>
        <topology evidence="1">Multi-pass membrane protein</topology>
    </subcellularLocation>
</comment>
<feature type="transmembrane region" description="Helical" evidence="7">
    <location>
        <begin position="202"/>
        <end position="224"/>
    </location>
</feature>
<feature type="transmembrane region" description="Helical" evidence="7">
    <location>
        <begin position="57"/>
        <end position="77"/>
    </location>
</feature>
<keyword evidence="4 7" id="KW-0812">Transmembrane</keyword>
<keyword evidence="5 7" id="KW-1133">Transmembrane helix</keyword>
<dbReference type="EMBL" id="QGGI01000026">
    <property type="protein sequence ID" value="PWJ87149.1"/>
    <property type="molecule type" value="Genomic_DNA"/>
</dbReference>
<feature type="transmembrane region" description="Helical" evidence="7">
    <location>
        <begin position="98"/>
        <end position="116"/>
    </location>
</feature>
<evidence type="ECO:0000256" key="6">
    <source>
        <dbReference type="ARBA" id="ARBA00023136"/>
    </source>
</evidence>
<name>A0AA45C4T1_9BACT</name>
<dbReference type="GO" id="GO:0005886">
    <property type="term" value="C:plasma membrane"/>
    <property type="evidence" value="ECO:0007669"/>
    <property type="project" value="UniProtKB-SubCell"/>
</dbReference>
<protein>
    <submittedName>
        <fullName evidence="9">Multisubunit sodium/proton antiporter MrpB subunit</fullName>
    </submittedName>
</protein>
<dbReference type="InterPro" id="IPR050622">
    <property type="entry name" value="CPA3_antiporter_subunitB"/>
</dbReference>
<organism evidence="9 10">
    <name type="scientific">Oceanotoga teriensis</name>
    <dbReference type="NCBI Taxonomy" id="515440"/>
    <lineage>
        <taxon>Bacteria</taxon>
        <taxon>Thermotogati</taxon>
        <taxon>Thermotogota</taxon>
        <taxon>Thermotogae</taxon>
        <taxon>Petrotogales</taxon>
        <taxon>Petrotogaceae</taxon>
        <taxon>Oceanotoga</taxon>
    </lineage>
</organism>
<feature type="domain" description="Na+/H+ antiporter MnhB subunit-related protein" evidence="8">
    <location>
        <begin position="95"/>
        <end position="218"/>
    </location>
</feature>
<feature type="transmembrane region" description="Helical" evidence="7">
    <location>
        <begin position="122"/>
        <end position="142"/>
    </location>
</feature>
<gene>
    <name evidence="9" type="ORF">C7380_12631</name>
</gene>
<evidence type="ECO:0000313" key="10">
    <source>
        <dbReference type="Proteomes" id="UP000245921"/>
    </source>
</evidence>
<feature type="transmembrane region" description="Helical" evidence="7">
    <location>
        <begin position="7"/>
        <end position="25"/>
    </location>
</feature>
<feature type="transmembrane region" description="Helical" evidence="7">
    <location>
        <begin position="162"/>
        <end position="182"/>
    </location>
</feature>
<keyword evidence="3" id="KW-1003">Cell membrane</keyword>
<accession>A0AA45C4T1</accession>